<feature type="transmembrane region" description="Helical" evidence="1">
    <location>
        <begin position="200"/>
        <end position="221"/>
    </location>
</feature>
<gene>
    <name evidence="2" type="ORF">BaRGS_00028953</name>
</gene>
<protein>
    <recommendedName>
        <fullName evidence="4">Transmembrane protein</fullName>
    </recommendedName>
</protein>
<feature type="transmembrane region" description="Helical" evidence="1">
    <location>
        <begin position="125"/>
        <end position="143"/>
    </location>
</feature>
<feature type="transmembrane region" description="Helical" evidence="1">
    <location>
        <begin position="51"/>
        <end position="76"/>
    </location>
</feature>
<keyword evidence="1" id="KW-0472">Membrane</keyword>
<evidence type="ECO:0000313" key="3">
    <source>
        <dbReference type="Proteomes" id="UP001519460"/>
    </source>
</evidence>
<feature type="non-terminal residue" evidence="2">
    <location>
        <position position="1"/>
    </location>
</feature>
<evidence type="ECO:0008006" key="4">
    <source>
        <dbReference type="Google" id="ProtNLM"/>
    </source>
</evidence>
<dbReference type="AlphaFoldDB" id="A0ABD0JZ02"/>
<comment type="caution">
    <text evidence="2">The sequence shown here is derived from an EMBL/GenBank/DDBJ whole genome shotgun (WGS) entry which is preliminary data.</text>
</comment>
<keyword evidence="1" id="KW-0812">Transmembrane</keyword>
<evidence type="ECO:0000313" key="2">
    <source>
        <dbReference type="EMBL" id="KAK7479773.1"/>
    </source>
</evidence>
<reference evidence="2 3" key="1">
    <citation type="journal article" date="2023" name="Sci. Data">
        <title>Genome assembly of the Korean intertidal mud-creeper Batillaria attramentaria.</title>
        <authorList>
            <person name="Patra A.K."/>
            <person name="Ho P.T."/>
            <person name="Jun S."/>
            <person name="Lee S.J."/>
            <person name="Kim Y."/>
            <person name="Won Y.J."/>
        </authorList>
    </citation>
    <scope>NUCLEOTIDE SEQUENCE [LARGE SCALE GENOMIC DNA]</scope>
    <source>
        <strain evidence="2">Wonlab-2016</strain>
    </source>
</reference>
<dbReference type="Proteomes" id="UP001519460">
    <property type="component" value="Unassembled WGS sequence"/>
</dbReference>
<name>A0ABD0JZ02_9CAEN</name>
<dbReference type="Gene3D" id="1.20.140.150">
    <property type="match status" value="1"/>
</dbReference>
<keyword evidence="1" id="KW-1133">Transmembrane helix</keyword>
<proteinExistence type="predicted"/>
<accession>A0ABD0JZ02</accession>
<keyword evidence="3" id="KW-1185">Reference proteome</keyword>
<evidence type="ECO:0000256" key="1">
    <source>
        <dbReference type="SAM" id="Phobius"/>
    </source>
</evidence>
<dbReference type="EMBL" id="JACVVK020000295">
    <property type="protein sequence ID" value="KAK7479773.1"/>
    <property type="molecule type" value="Genomic_DNA"/>
</dbReference>
<sequence length="229" mass="24746">VWRDTMTKLKFQHPEVALDPAGHNTVLPGYSVKDSDSFTGRRSTSVVMADTAVVTCTLLSIGLQLAGMLVPGWWILPPDDHDVTFTNASTTTYGLWTTVVCVRDVCTESVTDTSGSNAWVQVTQVFETGAVAFSVLALLCYLMTSVKGGLEIYVLLRRLSVFLLAASATSVLIGMAVFLKKSSGLFRYPQHTTSGGHLDWPISFSLAAAVTSILVAVVIGVRLRREDDL</sequence>
<organism evidence="2 3">
    <name type="scientific">Batillaria attramentaria</name>
    <dbReference type="NCBI Taxonomy" id="370345"/>
    <lineage>
        <taxon>Eukaryota</taxon>
        <taxon>Metazoa</taxon>
        <taxon>Spiralia</taxon>
        <taxon>Lophotrochozoa</taxon>
        <taxon>Mollusca</taxon>
        <taxon>Gastropoda</taxon>
        <taxon>Caenogastropoda</taxon>
        <taxon>Sorbeoconcha</taxon>
        <taxon>Cerithioidea</taxon>
        <taxon>Batillariidae</taxon>
        <taxon>Batillaria</taxon>
    </lineage>
</organism>
<feature type="transmembrane region" description="Helical" evidence="1">
    <location>
        <begin position="155"/>
        <end position="180"/>
    </location>
</feature>